<dbReference type="Proteomes" id="UP000182798">
    <property type="component" value="Unassembled WGS sequence"/>
</dbReference>
<dbReference type="InterPro" id="IPR038475">
    <property type="entry name" value="RecG_C_sf"/>
</dbReference>
<dbReference type="Gene3D" id="3.30.950.30">
    <property type="entry name" value="Schlafen, AAA domain"/>
    <property type="match status" value="1"/>
</dbReference>
<dbReference type="Pfam" id="PF04326">
    <property type="entry name" value="SLFN_AlbA_2"/>
    <property type="match status" value="1"/>
</dbReference>
<accession>A0A1J5UGA8</accession>
<sequence>MFDTINELAEKIALGEDSTIEFKQALSHKTSMENEITAFANSKGGVILIGVEDSGQIIGITLEQLNKDEKTIIEICNDSIKPAVDIVTQKLTISGKNILKIEVPRSLFVHKSPQGYFIRQGSSKREMSPEQLERLMQSRSQTRIVYFDKQAVPNTRMEDLKKSLYQRFISSDNNEKLSLQKRNLLHQDGSVTVAGLLMCSQNSDTYLHNSFIQAVYYNGVEKDANYQIDAKDFKGTLDQQIINAFKFVEQYNKVSATKEIGRIDKPQYSMKAIFEAIVNAVVHRDYSKYGSKIRLFMFSDRLEIYSPGALSDTLAIDTLISNQVTRNELLASLLTKIELNDDMKVGRQYFLERRGEGVGIIMKESKQLSGKTPIYQLNGEELQLTIFPAQSLQGENDDD</sequence>
<feature type="domain" description="Schlafen AlbA-2" evidence="1">
    <location>
        <begin position="16"/>
        <end position="128"/>
    </location>
</feature>
<dbReference type="RefSeq" id="WP_071563988.1">
    <property type="nucleotide sequence ID" value="NZ_MIQH01000457.1"/>
</dbReference>
<dbReference type="EMBL" id="MIQH01000457">
    <property type="protein sequence ID" value="OIR24957.1"/>
    <property type="molecule type" value="Genomic_DNA"/>
</dbReference>
<dbReference type="InterPro" id="IPR007421">
    <property type="entry name" value="Schlafen_AlbA_2_dom"/>
</dbReference>
<dbReference type="OrthoDB" id="9807853at2"/>
<evidence type="ECO:0000313" key="2">
    <source>
        <dbReference type="EMBL" id="OIR24957.1"/>
    </source>
</evidence>
<evidence type="ECO:0000313" key="3">
    <source>
        <dbReference type="Proteomes" id="UP000182798"/>
    </source>
</evidence>
<proteinExistence type="predicted"/>
<comment type="caution">
    <text evidence="2">The sequence shown here is derived from an EMBL/GenBank/DDBJ whole genome shotgun (WGS) entry which is preliminary data.</text>
</comment>
<dbReference type="Pfam" id="PF13749">
    <property type="entry name" value="HATPase_c_4"/>
    <property type="match status" value="1"/>
</dbReference>
<reference evidence="3" key="1">
    <citation type="submission" date="2016-09" db="EMBL/GenBank/DDBJ databases">
        <title>Genome Sequence of Bathymodiolus thermophilus sulfur-oxidizing gill endosymbiont.</title>
        <authorList>
            <person name="Ponnudurai R."/>
            <person name="Kleiner M."/>
            <person name="Sayavedra L."/>
            <person name="Thuermer A."/>
            <person name="Felbeck H."/>
            <person name="Schlueter R."/>
            <person name="Schweder T."/>
            <person name="Markert S."/>
        </authorList>
    </citation>
    <scope>NUCLEOTIDE SEQUENCE [LARGE SCALE GENOMIC DNA]</scope>
    <source>
        <strain evidence="3">BAT/CrabSpa'14</strain>
    </source>
</reference>
<dbReference type="AlphaFoldDB" id="A0A1J5UGA8"/>
<name>A0A1J5UGA8_9GAMM</name>
<protein>
    <recommendedName>
        <fullName evidence="1">Schlafen AlbA-2 domain-containing protein</fullName>
    </recommendedName>
</protein>
<dbReference type="PANTHER" id="PTHR30595">
    <property type="entry name" value="GLPR-RELATED TRANSCRIPTIONAL REPRESSOR"/>
    <property type="match status" value="1"/>
</dbReference>
<evidence type="ECO:0000259" key="1">
    <source>
        <dbReference type="Pfam" id="PF04326"/>
    </source>
</evidence>
<gene>
    <name evidence="2" type="ORF">BGC33_05035</name>
</gene>
<dbReference type="Gene3D" id="3.30.565.60">
    <property type="match status" value="1"/>
</dbReference>
<organism evidence="2 3">
    <name type="scientific">Bathymodiolus thermophilus thioautotrophic gill symbiont</name>
    <dbReference type="NCBI Taxonomy" id="2360"/>
    <lineage>
        <taxon>Bacteria</taxon>
        <taxon>Pseudomonadati</taxon>
        <taxon>Pseudomonadota</taxon>
        <taxon>Gammaproteobacteria</taxon>
        <taxon>sulfur-oxidizing symbionts</taxon>
    </lineage>
</organism>
<dbReference type="PANTHER" id="PTHR30595:SF6">
    <property type="entry name" value="SCHLAFEN ALBA-2 DOMAIN-CONTAINING PROTEIN"/>
    <property type="match status" value="1"/>
</dbReference>
<dbReference type="InterPro" id="IPR038461">
    <property type="entry name" value="Schlafen_AlbA_2_dom_sf"/>
</dbReference>